<sequence length="181" mass="19969">MAAGLLQNLLSSWFSKPDHQREIYDWIREHAPVVKIVEIGLGNAKRAQELIEFSQKHSGGQRIEFLGIDMYEARTTGDGIPLKTAHKTLNATGAKVQLVPGDGAMALPRVANAFRGVQLMIISADQDADSLRQGLSWIPRMLTEESVVLWEITDGKGNLSFRAYSQAEIEAMVPAPMRRAA</sequence>
<dbReference type="OrthoDB" id="283021at2"/>
<comment type="caution">
    <text evidence="1">The sequence shown here is derived from an EMBL/GenBank/DDBJ whole genome shotgun (WGS) entry which is preliminary data.</text>
</comment>
<protein>
    <recommendedName>
        <fullName evidence="3">Class I SAM-dependent methyltransferase</fullName>
    </recommendedName>
</protein>
<gene>
    <name evidence="1" type="ORF">C5Y93_00385</name>
</gene>
<evidence type="ECO:0000313" key="2">
    <source>
        <dbReference type="Proteomes" id="UP000237819"/>
    </source>
</evidence>
<dbReference type="EMBL" id="PUHZ01000001">
    <property type="protein sequence ID" value="PQO48174.1"/>
    <property type="molecule type" value="Genomic_DNA"/>
</dbReference>
<proteinExistence type="predicted"/>
<evidence type="ECO:0008006" key="3">
    <source>
        <dbReference type="Google" id="ProtNLM"/>
    </source>
</evidence>
<accession>A0A2S8GVV3</accession>
<reference evidence="1 2" key="1">
    <citation type="submission" date="2018-02" db="EMBL/GenBank/DDBJ databases">
        <title>Comparative genomes isolates from brazilian mangrove.</title>
        <authorList>
            <person name="Araujo J.E."/>
            <person name="Taketani R.G."/>
            <person name="Silva M.C.P."/>
            <person name="Loureco M.V."/>
            <person name="Andreote F.D."/>
        </authorList>
    </citation>
    <scope>NUCLEOTIDE SEQUENCE [LARGE SCALE GENOMIC DNA]</scope>
    <source>
        <strain evidence="1 2">Nap-Phe MGV</strain>
    </source>
</reference>
<dbReference type="RefSeq" id="WP_105333405.1">
    <property type="nucleotide sequence ID" value="NZ_PUHZ01000001.1"/>
</dbReference>
<organism evidence="1 2">
    <name type="scientific">Blastopirellula marina</name>
    <dbReference type="NCBI Taxonomy" id="124"/>
    <lineage>
        <taxon>Bacteria</taxon>
        <taxon>Pseudomonadati</taxon>
        <taxon>Planctomycetota</taxon>
        <taxon>Planctomycetia</taxon>
        <taxon>Pirellulales</taxon>
        <taxon>Pirellulaceae</taxon>
        <taxon>Blastopirellula</taxon>
    </lineage>
</organism>
<name>A0A2S8GVV3_9BACT</name>
<dbReference type="AlphaFoldDB" id="A0A2S8GVV3"/>
<dbReference type="Proteomes" id="UP000237819">
    <property type="component" value="Unassembled WGS sequence"/>
</dbReference>
<evidence type="ECO:0000313" key="1">
    <source>
        <dbReference type="EMBL" id="PQO48174.1"/>
    </source>
</evidence>